<dbReference type="EMBL" id="BTGB01000002">
    <property type="protein sequence ID" value="GMM45667.1"/>
    <property type="molecule type" value="Genomic_DNA"/>
</dbReference>
<dbReference type="Proteomes" id="UP001378960">
    <property type="component" value="Unassembled WGS sequence"/>
</dbReference>
<gene>
    <name evidence="1" type="ORF">DAPK24_022420</name>
</gene>
<reference evidence="1 2" key="1">
    <citation type="journal article" date="2023" name="Elife">
        <title>Identification of key yeast species and microbe-microbe interactions impacting larval growth of Drosophila in the wild.</title>
        <authorList>
            <person name="Mure A."/>
            <person name="Sugiura Y."/>
            <person name="Maeda R."/>
            <person name="Honda K."/>
            <person name="Sakurai N."/>
            <person name="Takahashi Y."/>
            <person name="Watada M."/>
            <person name="Katoh T."/>
            <person name="Gotoh A."/>
            <person name="Gotoh Y."/>
            <person name="Taniguchi I."/>
            <person name="Nakamura K."/>
            <person name="Hayashi T."/>
            <person name="Katayama T."/>
            <person name="Uemura T."/>
            <person name="Hattori Y."/>
        </authorList>
    </citation>
    <scope>NUCLEOTIDE SEQUENCE [LARGE SCALE GENOMIC DNA]</scope>
    <source>
        <strain evidence="1 2">PK-24</strain>
    </source>
</reference>
<name>A0AAV5R3V3_PICKL</name>
<evidence type="ECO:0000313" key="1">
    <source>
        <dbReference type="EMBL" id="GMM45667.1"/>
    </source>
</evidence>
<accession>A0AAV5R3V3</accession>
<keyword evidence="2" id="KW-1185">Reference proteome</keyword>
<sequence length="238" mass="27000">MRLFVSNISPRIFNNIDAMIEKIESIPPEDIIYWDTVLISESKSIAIVADKSVINLGSSMDEHLFSFTRSSPKLQYSPSTPEFLKDFQKLLMEKVNNSTTFSKIKICLSKQPNAFWHLLLCLDKTDCSTIFTGNDSINKTSLKNLSYALSLLKGKDCRLNVVNFKNGGLLLNPIQHGAKFIIHRLQDRTLNPKEARIVPSADFMLEEADKYIKSHKNGERLTFTDGYFATCGKTLNIR</sequence>
<dbReference type="AlphaFoldDB" id="A0AAV5R3V3"/>
<proteinExistence type="predicted"/>
<organism evidence="1 2">
    <name type="scientific">Pichia kluyveri</name>
    <name type="common">Yeast</name>
    <dbReference type="NCBI Taxonomy" id="36015"/>
    <lineage>
        <taxon>Eukaryota</taxon>
        <taxon>Fungi</taxon>
        <taxon>Dikarya</taxon>
        <taxon>Ascomycota</taxon>
        <taxon>Saccharomycotina</taxon>
        <taxon>Pichiomycetes</taxon>
        <taxon>Pichiales</taxon>
        <taxon>Pichiaceae</taxon>
        <taxon>Pichia</taxon>
    </lineage>
</organism>
<evidence type="ECO:0000313" key="2">
    <source>
        <dbReference type="Proteomes" id="UP001378960"/>
    </source>
</evidence>
<comment type="caution">
    <text evidence="1">The sequence shown here is derived from an EMBL/GenBank/DDBJ whole genome shotgun (WGS) entry which is preliminary data.</text>
</comment>
<protein>
    <submittedName>
        <fullName evidence="1">Uncharacterized protein</fullName>
    </submittedName>
</protein>